<evidence type="ECO:0000256" key="3">
    <source>
        <dbReference type="ARBA" id="ARBA00022989"/>
    </source>
</evidence>
<evidence type="ECO:0000256" key="2">
    <source>
        <dbReference type="ARBA" id="ARBA00022692"/>
    </source>
</evidence>
<dbReference type="GO" id="GO:0030026">
    <property type="term" value="P:intracellular manganese ion homeostasis"/>
    <property type="evidence" value="ECO:0007669"/>
    <property type="project" value="InterPro"/>
</dbReference>
<keyword evidence="3 5" id="KW-1133">Transmembrane helix</keyword>
<gene>
    <name evidence="6" type="ORF">CO058_01850</name>
</gene>
<dbReference type="GO" id="GO:0005384">
    <property type="term" value="F:manganese ion transmembrane transporter activity"/>
    <property type="evidence" value="ECO:0007669"/>
    <property type="project" value="InterPro"/>
</dbReference>
<dbReference type="Proteomes" id="UP000229756">
    <property type="component" value="Unassembled WGS sequence"/>
</dbReference>
<evidence type="ECO:0008006" key="8">
    <source>
        <dbReference type="Google" id="ProtNLM"/>
    </source>
</evidence>
<dbReference type="Pfam" id="PF01988">
    <property type="entry name" value="VIT1"/>
    <property type="match status" value="2"/>
</dbReference>
<name>A0A2M8ELX5_UNCKA</name>
<proteinExistence type="predicted"/>
<comment type="subcellular location">
    <subcellularLocation>
        <location evidence="1">Endomembrane system</location>
        <topology evidence="1">Multi-pass membrane protein</topology>
    </subcellularLocation>
</comment>
<dbReference type="AlphaFoldDB" id="A0A2M8ELX5"/>
<feature type="transmembrane region" description="Helical" evidence="5">
    <location>
        <begin position="151"/>
        <end position="169"/>
    </location>
</feature>
<dbReference type="GO" id="GO:0012505">
    <property type="term" value="C:endomembrane system"/>
    <property type="evidence" value="ECO:0007669"/>
    <property type="project" value="UniProtKB-SubCell"/>
</dbReference>
<organism evidence="6 7">
    <name type="scientific">candidate division WWE3 bacterium CG_4_9_14_0_2_um_filter_35_11</name>
    <dbReference type="NCBI Taxonomy" id="1975077"/>
    <lineage>
        <taxon>Bacteria</taxon>
        <taxon>Katanobacteria</taxon>
    </lineage>
</organism>
<comment type="caution">
    <text evidence="6">The sequence shown here is derived from an EMBL/GenBank/DDBJ whole genome shotgun (WGS) entry which is preliminary data.</text>
</comment>
<feature type="transmembrane region" description="Helical" evidence="5">
    <location>
        <begin position="44"/>
        <end position="67"/>
    </location>
</feature>
<feature type="transmembrane region" description="Helical" evidence="5">
    <location>
        <begin position="118"/>
        <end position="139"/>
    </location>
</feature>
<dbReference type="PANTHER" id="PTHR31851">
    <property type="entry name" value="FE(2+)/MN(2+) TRANSPORTER PCL1"/>
    <property type="match status" value="1"/>
</dbReference>
<evidence type="ECO:0000256" key="1">
    <source>
        <dbReference type="ARBA" id="ARBA00004127"/>
    </source>
</evidence>
<keyword evidence="2 5" id="KW-0812">Transmembrane</keyword>
<dbReference type="EMBL" id="PFSJ01000015">
    <property type="protein sequence ID" value="PJC23725.1"/>
    <property type="molecule type" value="Genomic_DNA"/>
</dbReference>
<feature type="transmembrane region" description="Helical" evidence="5">
    <location>
        <begin position="12"/>
        <end position="38"/>
    </location>
</feature>
<sequence length="175" mass="18683">MNLKTSISQKGTYLHSAILASNDGLVTTFAVVAGSLGAHLDPKVIVILGVASLFADGFSMATGNYLGAESEKEYQESNNQIYSNKSSTLTNGLITFFTFVIIGVLPVFPYFFKIDHQFLISVALMAQALYGIGMAQGLFTKKNPMYTGLRSLIIGGIAATVAYIVGVLLKGLPLF</sequence>
<evidence type="ECO:0000256" key="5">
    <source>
        <dbReference type="SAM" id="Phobius"/>
    </source>
</evidence>
<evidence type="ECO:0000256" key="4">
    <source>
        <dbReference type="ARBA" id="ARBA00023136"/>
    </source>
</evidence>
<evidence type="ECO:0000313" key="6">
    <source>
        <dbReference type="EMBL" id="PJC23725.1"/>
    </source>
</evidence>
<evidence type="ECO:0000313" key="7">
    <source>
        <dbReference type="Proteomes" id="UP000229756"/>
    </source>
</evidence>
<dbReference type="InterPro" id="IPR008217">
    <property type="entry name" value="Ccc1_fam"/>
</dbReference>
<feature type="transmembrane region" description="Helical" evidence="5">
    <location>
        <begin position="88"/>
        <end position="112"/>
    </location>
</feature>
<keyword evidence="4 5" id="KW-0472">Membrane</keyword>
<protein>
    <recommendedName>
        <fullName evidence="8">VIT family protein</fullName>
    </recommendedName>
</protein>
<reference evidence="7" key="1">
    <citation type="submission" date="2017-09" db="EMBL/GenBank/DDBJ databases">
        <title>Depth-based differentiation of microbial function through sediment-hosted aquifers and enrichment of novel symbionts in the deep terrestrial subsurface.</title>
        <authorList>
            <person name="Probst A.J."/>
            <person name="Ladd B."/>
            <person name="Jarett J.K."/>
            <person name="Geller-Mcgrath D.E."/>
            <person name="Sieber C.M.K."/>
            <person name="Emerson J.B."/>
            <person name="Anantharaman K."/>
            <person name="Thomas B.C."/>
            <person name="Malmstrom R."/>
            <person name="Stieglmeier M."/>
            <person name="Klingl A."/>
            <person name="Woyke T."/>
            <person name="Ryan C.M."/>
            <person name="Banfield J.F."/>
        </authorList>
    </citation>
    <scope>NUCLEOTIDE SEQUENCE [LARGE SCALE GENOMIC DNA]</scope>
</reference>
<accession>A0A2M8ELX5</accession>